<dbReference type="Proteomes" id="UP001151699">
    <property type="component" value="Unassembled WGS sequence"/>
</dbReference>
<reference evidence="2" key="1">
    <citation type="submission" date="2022-07" db="EMBL/GenBank/DDBJ databases">
        <authorList>
            <person name="Trinca V."/>
            <person name="Uliana J.V.C."/>
            <person name="Torres T.T."/>
            <person name="Ward R.J."/>
            <person name="Monesi N."/>
        </authorList>
    </citation>
    <scope>NUCLEOTIDE SEQUENCE</scope>
    <source>
        <strain evidence="2">HSMRA1968</strain>
        <tissue evidence="2">Whole embryos</tissue>
    </source>
</reference>
<keyword evidence="3" id="KW-1185">Reference proteome</keyword>
<organism evidence="2 3">
    <name type="scientific">Pseudolycoriella hygida</name>
    <dbReference type="NCBI Taxonomy" id="35572"/>
    <lineage>
        <taxon>Eukaryota</taxon>
        <taxon>Metazoa</taxon>
        <taxon>Ecdysozoa</taxon>
        <taxon>Arthropoda</taxon>
        <taxon>Hexapoda</taxon>
        <taxon>Insecta</taxon>
        <taxon>Pterygota</taxon>
        <taxon>Neoptera</taxon>
        <taxon>Endopterygota</taxon>
        <taxon>Diptera</taxon>
        <taxon>Nematocera</taxon>
        <taxon>Sciaroidea</taxon>
        <taxon>Sciaridae</taxon>
        <taxon>Pseudolycoriella</taxon>
    </lineage>
</organism>
<comment type="caution">
    <text evidence="2">The sequence shown here is derived from an EMBL/GenBank/DDBJ whole genome shotgun (WGS) entry which is preliminary data.</text>
</comment>
<sequence>MPMTPSESQKRYMTKLKASGRYEAFKKNDAYYHRVRRAKQKAELQQLPEAEREERISIYRAKRRKISADFRERQKQMELSNTTHNVSMRKGVKKGWPQNTKSALSKSSWKEERVLPSSSENKKAVIFKYWRPFDTDEEQDSVSIANKPTTSKGLKPDVIAPVQFPEILWKDKVQSAHSDQPSV</sequence>
<evidence type="ECO:0000313" key="3">
    <source>
        <dbReference type="Proteomes" id="UP001151699"/>
    </source>
</evidence>
<protein>
    <submittedName>
        <fullName evidence="2">Uncharacterized protein</fullName>
    </submittedName>
</protein>
<name>A0A9Q0MLK3_9DIPT</name>
<evidence type="ECO:0000313" key="2">
    <source>
        <dbReference type="EMBL" id="KAJ6633903.1"/>
    </source>
</evidence>
<feature type="compositionally biased region" description="Polar residues" evidence="1">
    <location>
        <begin position="97"/>
        <end position="107"/>
    </location>
</feature>
<feature type="compositionally biased region" description="Polar residues" evidence="1">
    <location>
        <begin position="141"/>
        <end position="152"/>
    </location>
</feature>
<feature type="region of interest" description="Disordered" evidence="1">
    <location>
        <begin position="137"/>
        <end position="157"/>
    </location>
</feature>
<evidence type="ECO:0000256" key="1">
    <source>
        <dbReference type="SAM" id="MobiDB-lite"/>
    </source>
</evidence>
<proteinExistence type="predicted"/>
<feature type="region of interest" description="Disordered" evidence="1">
    <location>
        <begin position="79"/>
        <end position="111"/>
    </location>
</feature>
<dbReference type="AlphaFoldDB" id="A0A9Q0MLK3"/>
<accession>A0A9Q0MLK3</accession>
<dbReference type="EMBL" id="WJQU01001535">
    <property type="protein sequence ID" value="KAJ6633903.1"/>
    <property type="molecule type" value="Genomic_DNA"/>
</dbReference>
<gene>
    <name evidence="2" type="ORF">Bhyg_17945</name>
</gene>